<dbReference type="OrthoDB" id="3694376at2759"/>
<dbReference type="RefSeq" id="XP_014550261.1">
    <property type="nucleotide sequence ID" value="XM_014694775.1"/>
</dbReference>
<keyword evidence="2" id="KW-0732">Signal</keyword>
<evidence type="ECO:0000313" key="3">
    <source>
        <dbReference type="EMBL" id="EUN20687.1"/>
    </source>
</evidence>
<accession>W7E9C9</accession>
<dbReference type="GeneID" id="26252677"/>
<feature type="compositionally biased region" description="Basic and acidic residues" evidence="1">
    <location>
        <begin position="264"/>
        <end position="277"/>
    </location>
</feature>
<reference evidence="3 4" key="1">
    <citation type="journal article" date="2013" name="PLoS Genet.">
        <title>Comparative genome structure, secondary metabolite, and effector coding capacity across Cochliobolus pathogens.</title>
        <authorList>
            <person name="Condon B.J."/>
            <person name="Leng Y."/>
            <person name="Wu D."/>
            <person name="Bushley K.E."/>
            <person name="Ohm R.A."/>
            <person name="Otillar R."/>
            <person name="Martin J."/>
            <person name="Schackwitz W."/>
            <person name="Grimwood J."/>
            <person name="MohdZainudin N."/>
            <person name="Xue C."/>
            <person name="Wang R."/>
            <person name="Manning V.A."/>
            <person name="Dhillon B."/>
            <person name="Tu Z.J."/>
            <person name="Steffenson B.J."/>
            <person name="Salamov A."/>
            <person name="Sun H."/>
            <person name="Lowry S."/>
            <person name="LaButti K."/>
            <person name="Han J."/>
            <person name="Copeland A."/>
            <person name="Lindquist E."/>
            <person name="Barry K."/>
            <person name="Schmutz J."/>
            <person name="Baker S.E."/>
            <person name="Ciuffetti L.M."/>
            <person name="Grigoriev I.V."/>
            <person name="Zhong S."/>
            <person name="Turgeon B.G."/>
        </authorList>
    </citation>
    <scope>NUCLEOTIDE SEQUENCE [LARGE SCALE GENOMIC DNA]</scope>
    <source>
        <strain evidence="3 4">FI3</strain>
    </source>
</reference>
<feature type="compositionally biased region" description="Basic and acidic residues" evidence="1">
    <location>
        <begin position="196"/>
        <end position="206"/>
    </location>
</feature>
<feature type="region of interest" description="Disordered" evidence="1">
    <location>
        <begin position="157"/>
        <end position="226"/>
    </location>
</feature>
<protein>
    <recommendedName>
        <fullName evidence="5">GATA-type domain-containing protein</fullName>
    </recommendedName>
</protein>
<evidence type="ECO:0000256" key="1">
    <source>
        <dbReference type="SAM" id="MobiDB-lite"/>
    </source>
</evidence>
<evidence type="ECO:0000256" key="2">
    <source>
        <dbReference type="SAM" id="SignalP"/>
    </source>
</evidence>
<proteinExistence type="predicted"/>
<feature type="chain" id="PRO_5004891072" description="GATA-type domain-containing protein" evidence="2">
    <location>
        <begin position="22"/>
        <end position="345"/>
    </location>
</feature>
<dbReference type="AlphaFoldDB" id="W7E9C9"/>
<organism evidence="3 4">
    <name type="scientific">Bipolaris victoriae (strain FI3)</name>
    <name type="common">Victoria blight of oats agent</name>
    <name type="synonym">Cochliobolus victoriae</name>
    <dbReference type="NCBI Taxonomy" id="930091"/>
    <lineage>
        <taxon>Eukaryota</taxon>
        <taxon>Fungi</taxon>
        <taxon>Dikarya</taxon>
        <taxon>Ascomycota</taxon>
        <taxon>Pezizomycotina</taxon>
        <taxon>Dothideomycetes</taxon>
        <taxon>Pleosporomycetidae</taxon>
        <taxon>Pleosporales</taxon>
        <taxon>Pleosporineae</taxon>
        <taxon>Pleosporaceae</taxon>
        <taxon>Bipolaris</taxon>
    </lineage>
</organism>
<dbReference type="Proteomes" id="UP000054337">
    <property type="component" value="Unassembled WGS sequence"/>
</dbReference>
<name>W7E9C9_BIPV3</name>
<keyword evidence="4" id="KW-1185">Reference proteome</keyword>
<sequence length="345" mass="38651">MGVWPLDRSKILQLWLQSLLASQNVTLIRTNSCCSGYNYSLSPPLTLTIPHKPQVSIPKQQNTTLTLTTQPPNYQITLHSKQLTIQTSKSKPQKQKMPFHTPQPISKPPKCPPTPRPQPTQPQLPSPPHYNLTPTPPHPFFASLAARLAYTSEPRFLPNGELTRPDPMPSYIPVHSDDRLPPHPRPASLSSWNPVRRSERRREAKSDFTTSTMEGRVEKKKGREEARVGAGLRQMELALRPKCEAGRGQKGHAGWHPCEHTATAEREQQRVQGRESEGSNGNITTPRESGRVGKKGEKYVRCMCCGREYQAKSPAELKPDTKLSICGDCGRKMGVEHGETEEMEL</sequence>
<feature type="region of interest" description="Disordered" evidence="1">
    <location>
        <begin position="84"/>
        <end position="138"/>
    </location>
</feature>
<feature type="signal peptide" evidence="2">
    <location>
        <begin position="1"/>
        <end position="21"/>
    </location>
</feature>
<feature type="compositionally biased region" description="Pro residues" evidence="1">
    <location>
        <begin position="105"/>
        <end position="138"/>
    </location>
</feature>
<evidence type="ECO:0000313" key="4">
    <source>
        <dbReference type="Proteomes" id="UP000054337"/>
    </source>
</evidence>
<feature type="region of interest" description="Disordered" evidence="1">
    <location>
        <begin position="264"/>
        <end position="293"/>
    </location>
</feature>
<feature type="compositionally biased region" description="Polar residues" evidence="1">
    <location>
        <begin position="278"/>
        <end position="287"/>
    </location>
</feature>
<dbReference type="EMBL" id="KI968909">
    <property type="protein sequence ID" value="EUN20687.1"/>
    <property type="molecule type" value="Genomic_DNA"/>
</dbReference>
<feature type="compositionally biased region" description="Basic and acidic residues" evidence="1">
    <location>
        <begin position="215"/>
        <end position="226"/>
    </location>
</feature>
<dbReference type="HOGENOM" id="CLU_069167_0_0_1"/>
<evidence type="ECO:0008006" key="5">
    <source>
        <dbReference type="Google" id="ProtNLM"/>
    </source>
</evidence>
<gene>
    <name evidence="3" type="ORF">COCVIDRAFT_21237</name>
</gene>